<reference evidence="1" key="1">
    <citation type="submission" date="2021-06" db="EMBL/GenBank/DDBJ databases">
        <authorList>
            <person name="Kallberg Y."/>
            <person name="Tangrot J."/>
            <person name="Rosling A."/>
        </authorList>
    </citation>
    <scope>NUCLEOTIDE SEQUENCE</scope>
    <source>
        <strain evidence="1">AU212A</strain>
    </source>
</reference>
<evidence type="ECO:0000313" key="2">
    <source>
        <dbReference type="Proteomes" id="UP000789860"/>
    </source>
</evidence>
<name>A0ACA9LG49_9GLOM</name>
<keyword evidence="2" id="KW-1185">Reference proteome</keyword>
<dbReference type="EMBL" id="CAJVPM010005859">
    <property type="protein sequence ID" value="CAG8528809.1"/>
    <property type="molecule type" value="Genomic_DNA"/>
</dbReference>
<evidence type="ECO:0000313" key="1">
    <source>
        <dbReference type="EMBL" id="CAG8528809.1"/>
    </source>
</evidence>
<organism evidence="1 2">
    <name type="scientific">Scutellospora calospora</name>
    <dbReference type="NCBI Taxonomy" id="85575"/>
    <lineage>
        <taxon>Eukaryota</taxon>
        <taxon>Fungi</taxon>
        <taxon>Fungi incertae sedis</taxon>
        <taxon>Mucoromycota</taxon>
        <taxon>Glomeromycotina</taxon>
        <taxon>Glomeromycetes</taxon>
        <taxon>Diversisporales</taxon>
        <taxon>Gigasporaceae</taxon>
        <taxon>Scutellospora</taxon>
    </lineage>
</organism>
<accession>A0ACA9LG49</accession>
<protein>
    <submittedName>
        <fullName evidence="1">8623_t:CDS:1</fullName>
    </submittedName>
</protein>
<gene>
    <name evidence="1" type="ORF">SCALOS_LOCUS4367</name>
</gene>
<comment type="caution">
    <text evidence="1">The sequence shown here is derived from an EMBL/GenBank/DDBJ whole genome shotgun (WGS) entry which is preliminary data.</text>
</comment>
<dbReference type="Proteomes" id="UP000789860">
    <property type="component" value="Unassembled WGS sequence"/>
</dbReference>
<proteinExistence type="predicted"/>
<sequence>MSKFFGNRTSSPLNILTLVLLALFFLFLLRHDNHKFTLKEFQSKSNKCQLKNVQLYNLSQKKYPFTIVTGANFGHFCPLQSWLYNMSSLLSTLPEAHRPRIIVYDLGFKNFQINALSYLHQKNYFTEYRLFNFSKYPSFWNINIARGEYAWKPAIIAEISREYPGIIMWLDSGTLISIKLLNNVKKLVDAYDGFFSPISGGGLFLKWTHPGVFKYYKDSKKGKNYDDYNNCNGAGMIFDTVRVYNIIEEWEKCAYIKECIAPKGSSRRNHRQDQTILTYLMINNNRPCIGAKEKFDMKIHSDKYCASIIWEYEKVHDEIWRPSDQDLKEIKDIAKNSPAEIIDIWTKSAKNNKDKLSDNINMGGNKLILGIELF</sequence>